<dbReference type="EMBL" id="CAKOGP040000387">
    <property type="protein sequence ID" value="CAJ1934798.1"/>
    <property type="molecule type" value="Genomic_DNA"/>
</dbReference>
<dbReference type="PROSITE" id="PS00028">
    <property type="entry name" value="ZINC_FINGER_C2H2_1"/>
    <property type="match status" value="1"/>
</dbReference>
<dbReference type="AlphaFoldDB" id="A0AAD2CJH1"/>
<comment type="caution">
    <text evidence="3">The sequence shown here is derived from an EMBL/GenBank/DDBJ whole genome shotgun (WGS) entry which is preliminary data.</text>
</comment>
<dbReference type="InterPro" id="IPR013087">
    <property type="entry name" value="Znf_C2H2_type"/>
</dbReference>
<dbReference type="InterPro" id="IPR039727">
    <property type="entry name" value="SE/Ars2"/>
</dbReference>
<proteinExistence type="predicted"/>
<feature type="compositionally biased region" description="Basic residues" evidence="1">
    <location>
        <begin position="53"/>
        <end position="71"/>
    </location>
</feature>
<evidence type="ECO:0000313" key="3">
    <source>
        <dbReference type="EMBL" id="CAJ1934798.1"/>
    </source>
</evidence>
<dbReference type="InterPro" id="IPR021933">
    <property type="entry name" value="SERRATE/Ars2_N"/>
</dbReference>
<protein>
    <recommendedName>
        <fullName evidence="2">C2H2-type domain-containing protein</fullName>
    </recommendedName>
</protein>
<organism evidence="3 4">
    <name type="scientific">Cylindrotheca closterium</name>
    <dbReference type="NCBI Taxonomy" id="2856"/>
    <lineage>
        <taxon>Eukaryota</taxon>
        <taxon>Sar</taxon>
        <taxon>Stramenopiles</taxon>
        <taxon>Ochrophyta</taxon>
        <taxon>Bacillariophyta</taxon>
        <taxon>Bacillariophyceae</taxon>
        <taxon>Bacillariophycidae</taxon>
        <taxon>Bacillariales</taxon>
        <taxon>Bacillariaceae</taxon>
        <taxon>Cylindrotheca</taxon>
    </lineage>
</organism>
<dbReference type="Pfam" id="PF12066">
    <property type="entry name" value="SERRATE_Ars2_N"/>
    <property type="match status" value="1"/>
</dbReference>
<dbReference type="PANTHER" id="PTHR13165:SF0">
    <property type="entry name" value="SERRATE RNA EFFECTOR MOLECULE HOMOLOG"/>
    <property type="match status" value="1"/>
</dbReference>
<feature type="region of interest" description="Disordered" evidence="1">
    <location>
        <begin position="1"/>
        <end position="75"/>
    </location>
</feature>
<sequence>MAIDEFGREVPGSRGHRRSPSPPRYGDDGTPSHLNEALPTSRYGRERDERPPGRKRKHRSESPPPRRKQSKVHPSTLYAEEPMLCQYLWKEANPGKGEEEYDDYRRGYCLNYVRTFFNEHMDDSWFRSLYSPLGIYRVAFQEQHRMIQEAQTFARQLRESVGKKNAESDRSIFVLNARLGGGVKPTSSYSSSPSKSNSNGGSVPSTHVFSTSAHVMQIQEVPPHVTDEQLTAALMSHCTNDAKLSEIVLYSSTPAQDLTRSCFLQATRDIRKDIIQNLNHLGRTESNQNGAADGAHVPRKEDTYMPKTLELEVECSDAYGRLEMDADGKGTLPKEGGCVPAKNAVVWVSTQPIMPAVKVLSVAVSSRARIQQDKDAAIELANAFDHKRDVPRDCRLGVLLRIALPRLQGSDLTLQDTEDALDLSIAYLRRVHLFSFYNGCVAASNISDVFRGNNATSTIHLRLANADIILEQTQNPGSTAKQEQSPKVDLLVQHLNDAIENALEESKSWDSSGPAYLVSTEIDSQAKDIEKDEARTEDVWIKNHAVIDSDGRARCSFHFCRKLFKDITFLKKHLLKKHPEFLKAERAKSHDTYMMESWDKQEQRPVPPILVDCGRVFSTVPSRVLGAVEPMAADPEPELWKRQEERRKQDEGGKARYERNYDNHNQLSNHGGPPAALNQPLLEPRGPRQNGFLDVDDMHEEKVEMAFEDVEVQVKPPKKKKKKLL</sequence>
<evidence type="ECO:0000256" key="1">
    <source>
        <dbReference type="SAM" id="MobiDB-lite"/>
    </source>
</evidence>
<evidence type="ECO:0000313" key="4">
    <source>
        <dbReference type="Proteomes" id="UP001295423"/>
    </source>
</evidence>
<feature type="region of interest" description="Disordered" evidence="1">
    <location>
        <begin position="182"/>
        <end position="206"/>
    </location>
</feature>
<name>A0AAD2CJH1_9STRA</name>
<evidence type="ECO:0000259" key="2">
    <source>
        <dbReference type="PROSITE" id="PS00028"/>
    </source>
</evidence>
<feature type="compositionally biased region" description="Low complexity" evidence="1">
    <location>
        <begin position="184"/>
        <end position="205"/>
    </location>
</feature>
<accession>A0AAD2CJH1</accession>
<dbReference type="PANTHER" id="PTHR13165">
    <property type="entry name" value="ARSENITE-RESISTANCE PROTEIN 2"/>
    <property type="match status" value="1"/>
</dbReference>
<keyword evidence="4" id="KW-1185">Reference proteome</keyword>
<feature type="domain" description="C2H2-type" evidence="2">
    <location>
        <begin position="555"/>
        <end position="578"/>
    </location>
</feature>
<dbReference type="Proteomes" id="UP001295423">
    <property type="component" value="Unassembled WGS sequence"/>
</dbReference>
<feature type="compositionally biased region" description="Basic and acidic residues" evidence="1">
    <location>
        <begin position="43"/>
        <end position="52"/>
    </location>
</feature>
<dbReference type="GO" id="GO:0031053">
    <property type="term" value="P:primary miRNA processing"/>
    <property type="evidence" value="ECO:0007669"/>
    <property type="project" value="TreeGrafter"/>
</dbReference>
<feature type="compositionally biased region" description="Basic and acidic residues" evidence="1">
    <location>
        <begin position="638"/>
        <end position="662"/>
    </location>
</feature>
<gene>
    <name evidence="3" type="ORF">CYCCA115_LOCUS4134</name>
</gene>
<reference evidence="3" key="1">
    <citation type="submission" date="2023-08" db="EMBL/GenBank/DDBJ databases">
        <authorList>
            <person name="Audoor S."/>
            <person name="Bilcke G."/>
        </authorList>
    </citation>
    <scope>NUCLEOTIDE SEQUENCE</scope>
</reference>
<dbReference type="GO" id="GO:0016604">
    <property type="term" value="C:nuclear body"/>
    <property type="evidence" value="ECO:0007669"/>
    <property type="project" value="TreeGrafter"/>
</dbReference>
<feature type="region of interest" description="Disordered" evidence="1">
    <location>
        <begin position="635"/>
        <end position="697"/>
    </location>
</feature>